<dbReference type="Pfam" id="PF01256">
    <property type="entry name" value="Carb_kinase"/>
    <property type="match status" value="1"/>
</dbReference>
<dbReference type="HAMAP" id="MF_01965">
    <property type="entry name" value="NADHX_dehydratase"/>
    <property type="match status" value="1"/>
</dbReference>
<dbReference type="InterPro" id="IPR000631">
    <property type="entry name" value="CARKD"/>
</dbReference>
<dbReference type="GO" id="GO:0046496">
    <property type="term" value="P:nicotinamide nucleotide metabolic process"/>
    <property type="evidence" value="ECO:0007669"/>
    <property type="project" value="UniProtKB-UniRule"/>
</dbReference>
<dbReference type="GO" id="GO:0016301">
    <property type="term" value="F:kinase activity"/>
    <property type="evidence" value="ECO:0007669"/>
    <property type="project" value="UniProtKB-KW"/>
</dbReference>
<dbReference type="GO" id="GO:0005524">
    <property type="term" value="F:ATP binding"/>
    <property type="evidence" value="ECO:0007669"/>
    <property type="project" value="UniProtKB-KW"/>
</dbReference>
<dbReference type="GO" id="GO:0005737">
    <property type="term" value="C:cytoplasm"/>
    <property type="evidence" value="ECO:0007669"/>
    <property type="project" value="UniProtKB-SubCell"/>
</dbReference>
<comment type="catalytic activity">
    <reaction evidence="6 7">
        <text>(6S)-NADPHX + ATP = ADP + phosphate + NADPH + H(+)</text>
        <dbReference type="Rhea" id="RHEA:32231"/>
        <dbReference type="ChEBI" id="CHEBI:15378"/>
        <dbReference type="ChEBI" id="CHEBI:30616"/>
        <dbReference type="ChEBI" id="CHEBI:43474"/>
        <dbReference type="ChEBI" id="CHEBI:57783"/>
        <dbReference type="ChEBI" id="CHEBI:64076"/>
        <dbReference type="ChEBI" id="CHEBI:456216"/>
        <dbReference type="EC" id="4.2.1.93"/>
    </reaction>
</comment>
<comment type="function">
    <text evidence="7">Catalyzes the dehydration of the S-form of NAD(P)HX at the expense of ATP, which is converted to ADP. Together with NAD(P)HX epimerase, which catalyzes the epimerization of the S- and R-forms, the enzyme allows the repair of both epimers of NAD(P)HX, a damaged form of NAD(P)H that is a result of enzymatic or heat-dependent hydration.</text>
</comment>
<keyword evidence="3" id="KW-0521">NADP</keyword>
<feature type="binding site" evidence="7">
    <location>
        <begin position="171"/>
        <end position="175"/>
    </location>
    <ligand>
        <name>ATP</name>
        <dbReference type="ChEBI" id="CHEBI:30616"/>
    </ligand>
</feature>
<keyword evidence="2 7" id="KW-0067">ATP-binding</keyword>
<dbReference type="EMBL" id="CP003520">
    <property type="protein sequence ID" value="AFN82748.1"/>
    <property type="molecule type" value="Genomic_DNA"/>
</dbReference>
<dbReference type="VEuPathDB" id="MicrosporidiaDB:EROM_031260"/>
<protein>
    <recommendedName>
        <fullName evidence="7">ATP-dependent (S)-NAD(P)H-hydrate dehydratase</fullName>
        <ecNumber evidence="7">4.2.1.93</ecNumber>
    </recommendedName>
    <alternativeName>
        <fullName evidence="7">ATP-dependent NAD(P)HX dehydratase</fullName>
    </alternativeName>
</protein>
<evidence type="ECO:0000256" key="3">
    <source>
        <dbReference type="ARBA" id="ARBA00022857"/>
    </source>
</evidence>
<dbReference type="PROSITE" id="PS51383">
    <property type="entry name" value="YJEF_C_3"/>
    <property type="match status" value="1"/>
</dbReference>
<keyword evidence="9" id="KW-0418">Kinase</keyword>
<name>I6ZHS3_ENCRO</name>
<dbReference type="GeneID" id="20521040"/>
<comment type="catalytic activity">
    <reaction evidence="7">
        <text>(6S)-NADHX + ATP = ADP + phosphate + NADH + H(+)</text>
        <dbReference type="Rhea" id="RHEA:19017"/>
        <dbReference type="ChEBI" id="CHEBI:15378"/>
        <dbReference type="ChEBI" id="CHEBI:30616"/>
        <dbReference type="ChEBI" id="CHEBI:43474"/>
        <dbReference type="ChEBI" id="CHEBI:57945"/>
        <dbReference type="ChEBI" id="CHEBI:64074"/>
        <dbReference type="ChEBI" id="CHEBI:456216"/>
        <dbReference type="EC" id="4.2.1.93"/>
    </reaction>
</comment>
<evidence type="ECO:0000256" key="2">
    <source>
        <dbReference type="ARBA" id="ARBA00022840"/>
    </source>
</evidence>
<comment type="subcellular location">
    <subcellularLocation>
        <location evidence="7">Cytoplasm</location>
    </subcellularLocation>
</comment>
<evidence type="ECO:0000256" key="6">
    <source>
        <dbReference type="ARBA" id="ARBA00047472"/>
    </source>
</evidence>
<comment type="similarity">
    <text evidence="7">Belongs to the NnrD/CARKD family.</text>
</comment>
<reference evidence="9 10" key="1">
    <citation type="journal article" date="2012" name="Proc. Natl. Acad. Sci. U.S.A.">
        <title>Gain and loss of multiple functionally related, horizontally transferred genes in the reduced genomes of two microsporidian parasites.</title>
        <authorList>
            <person name="Pombert J.-F."/>
            <person name="Selman M."/>
            <person name="Burki F."/>
            <person name="Bardell F.T."/>
            <person name="Farinelli L."/>
            <person name="Solter L.F."/>
            <person name="Whitman D.W."/>
            <person name="Weiss L.M."/>
            <person name="Corradi N."/>
            <person name="Keeling P.J."/>
        </authorList>
    </citation>
    <scope>NUCLEOTIDE SEQUENCE [LARGE SCALE GENOMIC DNA]</scope>
    <source>
        <strain evidence="9 10">SJ-2008</strain>
    </source>
</reference>
<dbReference type="CDD" id="cd01171">
    <property type="entry name" value="YXKO-related"/>
    <property type="match status" value="1"/>
</dbReference>
<feature type="binding site" evidence="7">
    <location>
        <position position="200"/>
    </location>
    <ligand>
        <name>(6S)-NADPHX</name>
        <dbReference type="ChEBI" id="CHEBI:64076"/>
    </ligand>
</feature>
<proteinExistence type="inferred from homology"/>
<sequence>MNREFSETISSIKSEIRKSTSDKKGSSGTILIIGGSKYYTGAPYFASLAAFHSGSELVYIFSEPEATVSLKTLLPESIVCGIEYQEWILKKVSCCIMGPGLGRPSEETCKEITRILSYLGRRDIPIVIDGDGIRLASKLDIGDLKTVIITPNTNEQKYIGEFEKRIFYVLKGSNDVILWKDKEVKINNEGCPKRIGGQGDILAGTIASLVSKCKPPSSDKEVFGSIILGCVMVRKAGRLAYEKYWKSLITRDILEMLKESFRAGVEDSPELLALQSRK</sequence>
<evidence type="ECO:0000256" key="4">
    <source>
        <dbReference type="ARBA" id="ARBA00023027"/>
    </source>
</evidence>
<dbReference type="InterPro" id="IPR029056">
    <property type="entry name" value="Ribokinase-like"/>
</dbReference>
<dbReference type="GO" id="GO:0047453">
    <property type="term" value="F:ATP-dependent NAD(P)H-hydrate dehydratase activity"/>
    <property type="evidence" value="ECO:0007669"/>
    <property type="project" value="UniProtKB-UniRule"/>
</dbReference>
<dbReference type="Gene3D" id="3.40.1190.20">
    <property type="match status" value="1"/>
</dbReference>
<dbReference type="KEGG" id="ero:EROM_031260"/>
<evidence type="ECO:0000256" key="1">
    <source>
        <dbReference type="ARBA" id="ARBA00022741"/>
    </source>
</evidence>
<gene>
    <name evidence="9" type="ordered locus">EROM_031260</name>
</gene>
<dbReference type="EC" id="4.2.1.93" evidence="7"/>
<evidence type="ECO:0000259" key="8">
    <source>
        <dbReference type="PROSITE" id="PS51383"/>
    </source>
</evidence>
<organism evidence="9 10">
    <name type="scientific">Encephalitozoon romaleae (strain SJ-2008)</name>
    <name type="common">Microsporidian parasite</name>
    <dbReference type="NCBI Taxonomy" id="1178016"/>
    <lineage>
        <taxon>Eukaryota</taxon>
        <taxon>Fungi</taxon>
        <taxon>Fungi incertae sedis</taxon>
        <taxon>Microsporidia</taxon>
        <taxon>Unikaryonidae</taxon>
        <taxon>Encephalitozoon</taxon>
    </lineage>
</organism>
<dbReference type="Proteomes" id="UP000010094">
    <property type="component" value="Chromosome III"/>
</dbReference>
<keyword evidence="4 7" id="KW-0520">NAD</keyword>
<evidence type="ECO:0000313" key="9">
    <source>
        <dbReference type="EMBL" id="AFN82748.1"/>
    </source>
</evidence>
<accession>I6ZHS3</accession>
<keyword evidence="7" id="KW-0597">Phosphoprotein</keyword>
<keyword evidence="1 7" id="KW-0547">Nucleotide-binding</keyword>
<feature type="binding site" evidence="7">
    <location>
        <begin position="190"/>
        <end position="199"/>
    </location>
    <ligand>
        <name>ATP</name>
        <dbReference type="ChEBI" id="CHEBI:30616"/>
    </ligand>
</feature>
<evidence type="ECO:0000313" key="10">
    <source>
        <dbReference type="Proteomes" id="UP000010094"/>
    </source>
</evidence>
<feature type="binding site" evidence="7">
    <location>
        <begin position="152"/>
        <end position="158"/>
    </location>
    <ligand>
        <name>(6S)-NADPHX</name>
        <dbReference type="ChEBI" id="CHEBI:64076"/>
    </ligand>
</feature>
<dbReference type="SUPFAM" id="SSF53613">
    <property type="entry name" value="Ribokinase-like"/>
    <property type="match status" value="1"/>
</dbReference>
<dbReference type="RefSeq" id="XP_009264245.1">
    <property type="nucleotide sequence ID" value="XM_009265970.1"/>
</dbReference>
<keyword evidence="7" id="KW-0963">Cytoplasm</keyword>
<comment type="cofactor">
    <cofactor evidence="7">
        <name>Mg(2+)</name>
        <dbReference type="ChEBI" id="CHEBI:18420"/>
    </cofactor>
</comment>
<dbReference type="AlphaFoldDB" id="I6ZHS3"/>
<feature type="binding site" evidence="7">
    <location>
        <position position="100"/>
    </location>
    <ligand>
        <name>(6S)-NADPHX</name>
        <dbReference type="ChEBI" id="CHEBI:64076"/>
    </ligand>
</feature>
<dbReference type="PANTHER" id="PTHR12592">
    <property type="entry name" value="ATP-DEPENDENT (S)-NAD(P)H-HYDRATE DEHYDRATASE FAMILY MEMBER"/>
    <property type="match status" value="1"/>
</dbReference>
<keyword evidence="5 7" id="KW-0456">Lyase</keyword>
<keyword evidence="10" id="KW-1185">Reference proteome</keyword>
<dbReference type="NCBIfam" id="TIGR00196">
    <property type="entry name" value="yjeF_cterm"/>
    <property type="match status" value="1"/>
</dbReference>
<evidence type="ECO:0000256" key="7">
    <source>
        <dbReference type="HAMAP-Rule" id="MF_03157"/>
    </source>
</evidence>
<dbReference type="GO" id="GO:0110051">
    <property type="term" value="P:metabolite repair"/>
    <property type="evidence" value="ECO:0007669"/>
    <property type="project" value="TreeGrafter"/>
</dbReference>
<dbReference type="OrthoDB" id="8110916at2759"/>
<evidence type="ECO:0000256" key="5">
    <source>
        <dbReference type="ARBA" id="ARBA00023239"/>
    </source>
</evidence>
<keyword evidence="9" id="KW-0808">Transferase</keyword>
<dbReference type="HOGENOM" id="CLU_1086541_0_0_1"/>
<feature type="domain" description="YjeF C-terminal" evidence="8">
    <location>
        <begin position="7"/>
        <end position="264"/>
    </location>
</feature>
<dbReference type="PANTHER" id="PTHR12592:SF0">
    <property type="entry name" value="ATP-DEPENDENT (S)-NAD(P)H-HYDRATE DEHYDRATASE"/>
    <property type="match status" value="1"/>
</dbReference>